<gene>
    <name evidence="2" type="ORF">MENT_LOCUS21879</name>
</gene>
<evidence type="ECO:0000313" key="3">
    <source>
        <dbReference type="Proteomes" id="UP000580250"/>
    </source>
</evidence>
<reference evidence="2 3" key="1">
    <citation type="submission" date="2020-08" db="EMBL/GenBank/DDBJ databases">
        <authorList>
            <person name="Koutsovoulos G."/>
            <person name="Danchin GJ E."/>
        </authorList>
    </citation>
    <scope>NUCLEOTIDE SEQUENCE [LARGE SCALE GENOMIC DNA]</scope>
</reference>
<evidence type="ECO:0000313" key="2">
    <source>
        <dbReference type="EMBL" id="CAD2170470.1"/>
    </source>
</evidence>
<organism evidence="2 3">
    <name type="scientific">Meloidogyne enterolobii</name>
    <name type="common">Root-knot nematode worm</name>
    <name type="synonym">Meloidogyne mayaguensis</name>
    <dbReference type="NCBI Taxonomy" id="390850"/>
    <lineage>
        <taxon>Eukaryota</taxon>
        <taxon>Metazoa</taxon>
        <taxon>Ecdysozoa</taxon>
        <taxon>Nematoda</taxon>
        <taxon>Chromadorea</taxon>
        <taxon>Rhabditida</taxon>
        <taxon>Tylenchina</taxon>
        <taxon>Tylenchomorpha</taxon>
        <taxon>Tylenchoidea</taxon>
        <taxon>Meloidogynidae</taxon>
        <taxon>Meloidogyninae</taxon>
        <taxon>Meloidogyne</taxon>
    </lineage>
</organism>
<dbReference type="Proteomes" id="UP000580250">
    <property type="component" value="Unassembled WGS sequence"/>
</dbReference>
<name>A0A6V7V6C0_MELEN</name>
<sequence length="76" mass="8650">MAFGNTFAKAQNGQWAQNGQGAQNGQKSSKWSGEYKNRRSKPPKYYPVFQEEGLNRLKQNDIKTSANIKRIKKNST</sequence>
<proteinExistence type="predicted"/>
<feature type="compositionally biased region" description="Low complexity" evidence="1">
    <location>
        <begin position="10"/>
        <end position="26"/>
    </location>
</feature>
<dbReference type="AlphaFoldDB" id="A0A6V7V6C0"/>
<protein>
    <submittedName>
        <fullName evidence="2">Uncharacterized protein</fullName>
    </submittedName>
</protein>
<accession>A0A6V7V6C0</accession>
<feature type="region of interest" description="Disordered" evidence="1">
    <location>
        <begin position="1"/>
        <end position="50"/>
    </location>
</feature>
<comment type="caution">
    <text evidence="2">The sequence shown here is derived from an EMBL/GenBank/DDBJ whole genome shotgun (WGS) entry which is preliminary data.</text>
</comment>
<evidence type="ECO:0000256" key="1">
    <source>
        <dbReference type="SAM" id="MobiDB-lite"/>
    </source>
</evidence>
<dbReference type="EMBL" id="CAJEWN010000169">
    <property type="protein sequence ID" value="CAD2170470.1"/>
    <property type="molecule type" value="Genomic_DNA"/>
</dbReference>